<dbReference type="InterPro" id="IPR044218">
    <property type="entry name" value="SWEETIE"/>
</dbReference>
<protein>
    <submittedName>
        <fullName evidence="2 3">Uncharacterized protein</fullName>
    </submittedName>
</protein>
<feature type="compositionally biased region" description="Basic and acidic residues" evidence="1">
    <location>
        <begin position="257"/>
        <end position="268"/>
    </location>
</feature>
<dbReference type="GO" id="GO:0005975">
    <property type="term" value="P:carbohydrate metabolic process"/>
    <property type="evidence" value="ECO:0007669"/>
    <property type="project" value="InterPro"/>
</dbReference>
<dbReference type="AlphaFoldDB" id="A0A0R0IXK2"/>
<feature type="compositionally biased region" description="Basic and acidic residues" evidence="1">
    <location>
        <begin position="441"/>
        <end position="463"/>
    </location>
</feature>
<reference evidence="2 3" key="1">
    <citation type="journal article" date="2010" name="Nature">
        <title>Genome sequence of the palaeopolyploid soybean.</title>
        <authorList>
            <person name="Schmutz J."/>
            <person name="Cannon S.B."/>
            <person name="Schlueter J."/>
            <person name="Ma J."/>
            <person name="Mitros T."/>
            <person name="Nelson W."/>
            <person name="Hyten D.L."/>
            <person name="Song Q."/>
            <person name="Thelen J.J."/>
            <person name="Cheng J."/>
            <person name="Xu D."/>
            <person name="Hellsten U."/>
            <person name="May G.D."/>
            <person name="Yu Y."/>
            <person name="Sakurai T."/>
            <person name="Umezawa T."/>
            <person name="Bhattacharyya M.K."/>
            <person name="Sandhu D."/>
            <person name="Valliyodan B."/>
            <person name="Lindquist E."/>
            <person name="Peto M."/>
            <person name="Grant D."/>
            <person name="Shu S."/>
            <person name="Goodstein D."/>
            <person name="Barry K."/>
            <person name="Futrell-Griggs M."/>
            <person name="Abernathy B."/>
            <person name="Du J."/>
            <person name="Tian Z."/>
            <person name="Zhu L."/>
            <person name="Gill N."/>
            <person name="Joshi T."/>
            <person name="Libault M."/>
            <person name="Sethuraman A."/>
            <person name="Zhang X.-C."/>
            <person name="Shinozaki K."/>
            <person name="Nguyen H.T."/>
            <person name="Wing R.A."/>
            <person name="Cregan P."/>
            <person name="Specht J."/>
            <person name="Grimwood J."/>
            <person name="Rokhsar D."/>
            <person name="Stacey G."/>
            <person name="Shoemaker R.C."/>
            <person name="Jackson S.A."/>
        </authorList>
    </citation>
    <scope>NUCLEOTIDE SEQUENCE [LARGE SCALE GENOMIC DNA]</scope>
    <source>
        <strain evidence="3">cv. Williams 82</strain>
        <tissue evidence="2">Callus</tissue>
    </source>
</reference>
<feature type="compositionally biased region" description="Basic and acidic residues" evidence="1">
    <location>
        <begin position="311"/>
        <end position="322"/>
    </location>
</feature>
<dbReference type="InterPro" id="IPR016024">
    <property type="entry name" value="ARM-type_fold"/>
</dbReference>
<dbReference type="Gramene" id="KRH46913">
    <property type="protein sequence ID" value="KRH46913"/>
    <property type="gene ID" value="GLYMA_08G364200"/>
</dbReference>
<dbReference type="PANTHER" id="PTHR46975:SF2">
    <property type="entry name" value="PROTEIN SWEETIE"/>
    <property type="match status" value="1"/>
</dbReference>
<evidence type="ECO:0000313" key="2">
    <source>
        <dbReference type="EMBL" id="KRH46913.1"/>
    </source>
</evidence>
<dbReference type="STRING" id="3847.A0A0R0IXK2"/>
<dbReference type="EMBL" id="CM000841">
    <property type="protein sequence ID" value="KRH46913.1"/>
    <property type="molecule type" value="Genomic_DNA"/>
</dbReference>
<dbReference type="InParanoid" id="A0A0R0IXK2"/>
<feature type="region of interest" description="Disordered" evidence="1">
    <location>
        <begin position="257"/>
        <end position="326"/>
    </location>
</feature>
<dbReference type="OMA" id="EWHESID"/>
<feature type="compositionally biased region" description="Acidic residues" evidence="1">
    <location>
        <begin position="279"/>
        <end position="294"/>
    </location>
</feature>
<feature type="region of interest" description="Disordered" evidence="1">
    <location>
        <begin position="365"/>
        <end position="463"/>
    </location>
</feature>
<dbReference type="PANTHER" id="PTHR46975">
    <property type="entry name" value="PROTEIN SWEETIE"/>
    <property type="match status" value="1"/>
</dbReference>
<feature type="compositionally biased region" description="Basic and acidic residues" evidence="1">
    <location>
        <begin position="376"/>
        <end position="387"/>
    </location>
</feature>
<evidence type="ECO:0000256" key="1">
    <source>
        <dbReference type="SAM" id="MobiDB-lite"/>
    </source>
</evidence>
<feature type="compositionally biased region" description="Basic and acidic residues" evidence="1">
    <location>
        <begin position="411"/>
        <end position="421"/>
    </location>
</feature>
<name>A0A0R0IXK2_SOYBN</name>
<dbReference type="Proteomes" id="UP000008827">
    <property type="component" value="Chromosome 8"/>
</dbReference>
<evidence type="ECO:0000313" key="4">
    <source>
        <dbReference type="Proteomes" id="UP000008827"/>
    </source>
</evidence>
<accession>A0A0R0IXK2</accession>
<organism evidence="2">
    <name type="scientific">Glycine max</name>
    <name type="common">Soybean</name>
    <name type="synonym">Glycine hispida</name>
    <dbReference type="NCBI Taxonomy" id="3847"/>
    <lineage>
        <taxon>Eukaryota</taxon>
        <taxon>Viridiplantae</taxon>
        <taxon>Streptophyta</taxon>
        <taxon>Embryophyta</taxon>
        <taxon>Tracheophyta</taxon>
        <taxon>Spermatophyta</taxon>
        <taxon>Magnoliopsida</taxon>
        <taxon>eudicotyledons</taxon>
        <taxon>Gunneridae</taxon>
        <taxon>Pentapetalae</taxon>
        <taxon>rosids</taxon>
        <taxon>fabids</taxon>
        <taxon>Fabales</taxon>
        <taxon>Fabaceae</taxon>
        <taxon>Papilionoideae</taxon>
        <taxon>50 kb inversion clade</taxon>
        <taxon>NPAAA clade</taxon>
        <taxon>indigoferoid/millettioid clade</taxon>
        <taxon>Phaseoleae</taxon>
        <taxon>Glycine</taxon>
        <taxon>Glycine subgen. Soja</taxon>
    </lineage>
</organism>
<sequence>MFRTCLSVVAALTKDCIEGFHLQEVKSFNQRRLIHTKLAFSLEQIISISTLALESKYAKDCEARNSICVGAVRYCIQCFHTVLSDSNMQVQVIGLQFLKARIQRGVNTEDNSFIMFLVGELIADIFTLIQKMLKNTITRESVTIASECLSLLVLLQTLSKGDDCQRSFMNLLLEAIVMIFLSTEDGISQEVNNLRSTTVKLVSRLAQIPSSAIHVKDVLLSMPPLHRQQLQGVIRASVTHDKNPTDIKVPVLDIKMPKPSEGTEEKHTIPSSAAVMQTDENDKEEDEFSEDDWDAFQSFPVSKSEDEDDSKTEHVAEGKDPSTVKMSSEIESSIGGVEFQDFFISKSINSEKELKGDECLEAVKEKHDQTYPSTNKPHDNENQEMEGKLQTSVAREKGTSIPGSELVSCDQKPEVEAKMEENLQNSGLQGEGASIPGNERVSCDQKPEVEAEVEEKNAKLWAS</sequence>
<proteinExistence type="predicted"/>
<reference evidence="2" key="3">
    <citation type="submission" date="2018-07" db="EMBL/GenBank/DDBJ databases">
        <title>WGS assembly of Glycine max.</title>
        <authorList>
            <person name="Schmutz J."/>
            <person name="Cannon S."/>
            <person name="Schlueter J."/>
            <person name="Ma J."/>
            <person name="Mitros T."/>
            <person name="Nelson W."/>
            <person name="Hyten D."/>
            <person name="Song Q."/>
            <person name="Thelen J."/>
            <person name="Cheng J."/>
            <person name="Xu D."/>
            <person name="Hellsten U."/>
            <person name="May G."/>
            <person name="Yu Y."/>
            <person name="Sakurai T."/>
            <person name="Umezawa T."/>
            <person name="Bhattacharyya M."/>
            <person name="Sandhu D."/>
            <person name="Valliyodan B."/>
            <person name="Lindquist E."/>
            <person name="Peto M."/>
            <person name="Grant D."/>
            <person name="Shu S."/>
            <person name="Goodstein D."/>
            <person name="Barry K."/>
            <person name="Futrell-Griggs M."/>
            <person name="Abernathy B."/>
            <person name="Du J."/>
            <person name="Tian Z."/>
            <person name="Zhu L."/>
            <person name="Gill N."/>
            <person name="Joshi T."/>
            <person name="Libault M."/>
            <person name="Sethuraman A."/>
            <person name="Zhang X."/>
            <person name="Shinozaki K."/>
            <person name="Nguyen H."/>
            <person name="Wing R."/>
            <person name="Cregan P."/>
            <person name="Specht J."/>
            <person name="Grimwood J."/>
            <person name="Rokhsar D."/>
            <person name="Stacey G."/>
            <person name="Shoemaker R."/>
            <person name="Jackson S."/>
        </authorList>
    </citation>
    <scope>NUCLEOTIDE SEQUENCE</scope>
    <source>
        <tissue evidence="2">Callus</tissue>
    </source>
</reference>
<reference evidence="3" key="2">
    <citation type="submission" date="2018-02" db="UniProtKB">
        <authorList>
            <consortium name="EnsemblPlants"/>
        </authorList>
    </citation>
    <scope>IDENTIFICATION</scope>
    <source>
        <strain evidence="3">Williams 82</strain>
    </source>
</reference>
<evidence type="ECO:0000313" key="3">
    <source>
        <dbReference type="EnsemblPlants" id="KRH46913"/>
    </source>
</evidence>
<dbReference type="EnsemblPlants" id="KRH46913">
    <property type="protein sequence ID" value="KRH46913"/>
    <property type="gene ID" value="GLYMA_08G364200"/>
</dbReference>
<dbReference type="SUPFAM" id="SSF48371">
    <property type="entry name" value="ARM repeat"/>
    <property type="match status" value="1"/>
</dbReference>
<keyword evidence="4" id="KW-1185">Reference proteome</keyword>
<gene>
    <name evidence="2" type="ORF">GLYMA_08G364200</name>
</gene>